<dbReference type="EMBL" id="JBCEZU010000056">
    <property type="protein sequence ID" value="KAK9535377.1"/>
    <property type="molecule type" value="Genomic_DNA"/>
</dbReference>
<gene>
    <name evidence="1" type="ORF">VZT92_007760</name>
</gene>
<reference evidence="1 2" key="1">
    <citation type="journal article" date="2024" name="Genome Biol. Evol.">
        <title>Chromosome-level genome assembly of the viviparous eelpout Zoarces viviparus.</title>
        <authorList>
            <person name="Fuhrmann N."/>
            <person name="Brasseur M.V."/>
            <person name="Bakowski C.E."/>
            <person name="Podsiadlowski L."/>
            <person name="Prost S."/>
            <person name="Krehenwinkel H."/>
            <person name="Mayer C."/>
        </authorList>
    </citation>
    <scope>NUCLEOTIDE SEQUENCE [LARGE SCALE GENOMIC DNA]</scope>
    <source>
        <strain evidence="1">NO-MEL_2022_Ind0_liver</strain>
    </source>
</reference>
<protein>
    <submittedName>
        <fullName evidence="1">Uncharacterized protein</fullName>
    </submittedName>
</protein>
<comment type="caution">
    <text evidence="1">The sequence shown here is derived from an EMBL/GenBank/DDBJ whole genome shotgun (WGS) entry which is preliminary data.</text>
</comment>
<dbReference type="Proteomes" id="UP001488805">
    <property type="component" value="Unassembled WGS sequence"/>
</dbReference>
<accession>A0AAW1FLK3</accession>
<dbReference type="AlphaFoldDB" id="A0AAW1FLK3"/>
<evidence type="ECO:0000313" key="1">
    <source>
        <dbReference type="EMBL" id="KAK9535377.1"/>
    </source>
</evidence>
<evidence type="ECO:0000313" key="2">
    <source>
        <dbReference type="Proteomes" id="UP001488805"/>
    </source>
</evidence>
<name>A0AAW1FLK3_ZOAVI</name>
<sequence length="93" mass="10234">MGRGVNGCLLDMQLYVSCNPQGHRLTCRLCIPQHQFVYKSLRAPGSSDDCVMGNGPSVYSQPARGIPSLWDILFLLFSRPFGRSILSGDLTCI</sequence>
<organism evidence="1 2">
    <name type="scientific">Zoarces viviparus</name>
    <name type="common">Viviparous eelpout</name>
    <name type="synonym">Blennius viviparus</name>
    <dbReference type="NCBI Taxonomy" id="48416"/>
    <lineage>
        <taxon>Eukaryota</taxon>
        <taxon>Metazoa</taxon>
        <taxon>Chordata</taxon>
        <taxon>Craniata</taxon>
        <taxon>Vertebrata</taxon>
        <taxon>Euteleostomi</taxon>
        <taxon>Actinopterygii</taxon>
        <taxon>Neopterygii</taxon>
        <taxon>Teleostei</taxon>
        <taxon>Neoteleostei</taxon>
        <taxon>Acanthomorphata</taxon>
        <taxon>Eupercaria</taxon>
        <taxon>Perciformes</taxon>
        <taxon>Cottioidei</taxon>
        <taxon>Zoarcales</taxon>
        <taxon>Zoarcidae</taxon>
        <taxon>Zoarcinae</taxon>
        <taxon>Zoarces</taxon>
    </lineage>
</organism>
<proteinExistence type="predicted"/>
<keyword evidence="2" id="KW-1185">Reference proteome</keyword>